<evidence type="ECO:0000313" key="3">
    <source>
        <dbReference type="Proteomes" id="UP001597318"/>
    </source>
</evidence>
<feature type="transmembrane region" description="Helical" evidence="1">
    <location>
        <begin position="35"/>
        <end position="56"/>
    </location>
</feature>
<dbReference type="EMBL" id="JBHUIK010000001">
    <property type="protein sequence ID" value="MFD2212211.1"/>
    <property type="molecule type" value="Genomic_DNA"/>
</dbReference>
<dbReference type="Proteomes" id="UP001597318">
    <property type="component" value="Unassembled WGS sequence"/>
</dbReference>
<sequence>MEFINILPLILIGSIYFIPSFIASKKNKYNKTLIYFINIFLGWSLFGWLAALYLALKKDQRDHFSEHNKSLRM</sequence>
<accession>A0ABW5BTW0</accession>
<organism evidence="2 3">
    <name type="scientific">Metabacillus endolithicus</name>
    <dbReference type="NCBI Taxonomy" id="1535204"/>
    <lineage>
        <taxon>Bacteria</taxon>
        <taxon>Bacillati</taxon>
        <taxon>Bacillota</taxon>
        <taxon>Bacilli</taxon>
        <taxon>Bacillales</taxon>
        <taxon>Bacillaceae</taxon>
        <taxon>Metabacillus</taxon>
    </lineage>
</organism>
<evidence type="ECO:0000313" key="2">
    <source>
        <dbReference type="EMBL" id="MFD2212211.1"/>
    </source>
</evidence>
<keyword evidence="1" id="KW-1133">Transmembrane helix</keyword>
<protein>
    <submittedName>
        <fullName evidence="2">Superinfection immunity protein</fullName>
    </submittedName>
</protein>
<evidence type="ECO:0000256" key="1">
    <source>
        <dbReference type="SAM" id="Phobius"/>
    </source>
</evidence>
<dbReference type="InterPro" id="IPR016410">
    <property type="entry name" value="Phage_imm"/>
</dbReference>
<comment type="caution">
    <text evidence="2">The sequence shown here is derived from an EMBL/GenBank/DDBJ whole genome shotgun (WGS) entry which is preliminary data.</text>
</comment>
<keyword evidence="3" id="KW-1185">Reference proteome</keyword>
<keyword evidence="1" id="KW-0472">Membrane</keyword>
<name>A0ABW5BTW0_9BACI</name>
<dbReference type="RefSeq" id="WP_247342845.1">
    <property type="nucleotide sequence ID" value="NZ_CP095550.1"/>
</dbReference>
<feature type="transmembrane region" description="Helical" evidence="1">
    <location>
        <begin position="6"/>
        <end position="23"/>
    </location>
</feature>
<reference evidence="3" key="1">
    <citation type="journal article" date="2019" name="Int. J. Syst. Evol. Microbiol.">
        <title>The Global Catalogue of Microorganisms (GCM) 10K type strain sequencing project: providing services to taxonomists for standard genome sequencing and annotation.</title>
        <authorList>
            <consortium name="The Broad Institute Genomics Platform"/>
            <consortium name="The Broad Institute Genome Sequencing Center for Infectious Disease"/>
            <person name="Wu L."/>
            <person name="Ma J."/>
        </authorList>
    </citation>
    <scope>NUCLEOTIDE SEQUENCE [LARGE SCALE GENOMIC DNA]</scope>
    <source>
        <strain evidence="3">CGMCC 1.15474</strain>
    </source>
</reference>
<keyword evidence="1" id="KW-0812">Transmembrane</keyword>
<dbReference type="Pfam" id="PF14373">
    <property type="entry name" value="Imm_superinfect"/>
    <property type="match status" value="1"/>
</dbReference>
<gene>
    <name evidence="2" type="ORF">ACFSKK_00635</name>
</gene>
<proteinExistence type="predicted"/>